<dbReference type="Pfam" id="PF13456">
    <property type="entry name" value="RVT_3"/>
    <property type="match status" value="1"/>
</dbReference>
<feature type="domain" description="RNase H type-1" evidence="1">
    <location>
        <begin position="118"/>
        <end position="155"/>
    </location>
</feature>
<protein>
    <recommendedName>
        <fullName evidence="1">RNase H type-1 domain-containing protein</fullName>
    </recommendedName>
</protein>
<evidence type="ECO:0000259" key="1">
    <source>
        <dbReference type="Pfam" id="PF13456"/>
    </source>
</evidence>
<dbReference type="SUPFAM" id="SSF53098">
    <property type="entry name" value="Ribonuclease H-like"/>
    <property type="match status" value="1"/>
</dbReference>
<reference evidence="3" key="2">
    <citation type="submission" date="2025-08" db="UniProtKB">
        <authorList>
            <consortium name="RefSeq"/>
        </authorList>
    </citation>
    <scope>IDENTIFICATION</scope>
    <source>
        <tissue evidence="3">Leaves</tissue>
    </source>
</reference>
<dbReference type="Proteomes" id="UP001652660">
    <property type="component" value="Chromosome 1c"/>
</dbReference>
<accession>A0ABM4U5D6</accession>
<dbReference type="InterPro" id="IPR012337">
    <property type="entry name" value="RNaseH-like_sf"/>
</dbReference>
<proteinExistence type="predicted"/>
<gene>
    <name evidence="3" type="primary">LOC140005411</name>
</gene>
<dbReference type="InterPro" id="IPR002156">
    <property type="entry name" value="RNaseH_domain"/>
</dbReference>
<dbReference type="InterPro" id="IPR036397">
    <property type="entry name" value="RNaseH_sf"/>
</dbReference>
<sequence>MEKWQMIFSEFDIIFTMQKAIKGQVVADHLAENPMEDDYQPLHTYFPDEEILFIGTSEDMNEQCLRWRLFFDGVSNSFGAGIRAVLVSPEGNHYPAAAKLRFDCTNNMAEYEWVIRDSKIMPYHCSVLSLASKFWNLEFRHIPRTQNIFADALATLSSMIRHPDELVIEPIQIQFHDKPAHCLAVGETSDDRPWYSDIKEFIKTGSYPPNVNSPARSFLRRMSSNFFLNGEVLYKKISDLGLLRCIDREEADYMMEEVHSGVCGPHMNGHLLAKNIMRTGYF</sequence>
<dbReference type="RefSeq" id="XP_071902493.1">
    <property type="nucleotide sequence ID" value="XM_072046392.1"/>
</dbReference>
<dbReference type="PANTHER" id="PTHR48475">
    <property type="entry name" value="RIBONUCLEASE H"/>
    <property type="match status" value="1"/>
</dbReference>
<dbReference type="GeneID" id="140005411"/>
<name>A0ABM4U5D6_COFAR</name>
<dbReference type="Gene3D" id="3.30.420.10">
    <property type="entry name" value="Ribonuclease H-like superfamily/Ribonuclease H"/>
    <property type="match status" value="2"/>
</dbReference>
<reference evidence="2" key="1">
    <citation type="journal article" date="2025" name="Foods">
        <title>Unveiling the Microbial Signatures of Arabica Coffee Cherries: Insights into Ripeness Specific Diversity, Functional Traits, and Implications for Quality and Safety.</title>
        <authorList>
            <consortium name="RefSeq"/>
            <person name="Tenea G.N."/>
            <person name="Cifuentes V."/>
            <person name="Reyes P."/>
            <person name="Cevallos-Vallejos M."/>
        </authorList>
    </citation>
    <scope>NUCLEOTIDE SEQUENCE [LARGE SCALE GENOMIC DNA]</scope>
</reference>
<keyword evidence="2" id="KW-1185">Reference proteome</keyword>
<evidence type="ECO:0000313" key="3">
    <source>
        <dbReference type="RefSeq" id="XP_071902493.1"/>
    </source>
</evidence>
<evidence type="ECO:0000313" key="2">
    <source>
        <dbReference type="Proteomes" id="UP001652660"/>
    </source>
</evidence>
<dbReference type="PANTHER" id="PTHR48475:SF1">
    <property type="entry name" value="RNASE H TYPE-1 DOMAIN-CONTAINING PROTEIN"/>
    <property type="match status" value="1"/>
</dbReference>
<organism evidence="2 3">
    <name type="scientific">Coffea arabica</name>
    <name type="common">Arabian coffee</name>
    <dbReference type="NCBI Taxonomy" id="13443"/>
    <lineage>
        <taxon>Eukaryota</taxon>
        <taxon>Viridiplantae</taxon>
        <taxon>Streptophyta</taxon>
        <taxon>Embryophyta</taxon>
        <taxon>Tracheophyta</taxon>
        <taxon>Spermatophyta</taxon>
        <taxon>Magnoliopsida</taxon>
        <taxon>eudicotyledons</taxon>
        <taxon>Gunneridae</taxon>
        <taxon>Pentapetalae</taxon>
        <taxon>asterids</taxon>
        <taxon>lamiids</taxon>
        <taxon>Gentianales</taxon>
        <taxon>Rubiaceae</taxon>
        <taxon>Ixoroideae</taxon>
        <taxon>Gardenieae complex</taxon>
        <taxon>Bertiereae - Coffeeae clade</taxon>
        <taxon>Coffeeae</taxon>
        <taxon>Coffea</taxon>
    </lineage>
</organism>